<accession>A0A1M4ZGF5</accession>
<keyword evidence="2" id="KW-1185">Reference proteome</keyword>
<dbReference type="Proteomes" id="UP000184436">
    <property type="component" value="Unassembled WGS sequence"/>
</dbReference>
<protein>
    <submittedName>
        <fullName evidence="1">Uncharacterized protein</fullName>
    </submittedName>
</protein>
<sequence>MDFGILAIAFNIGKMICKQKKAKKGRDGMNYKTDKGRKWNFMSDTFIIGWINHKKETKNKKVRGCPFQTPS</sequence>
<reference evidence="1 2" key="1">
    <citation type="submission" date="2016-11" db="EMBL/GenBank/DDBJ databases">
        <authorList>
            <person name="Jaros S."/>
            <person name="Januszkiewicz K."/>
            <person name="Wedrychowicz H."/>
        </authorList>
    </citation>
    <scope>NUCLEOTIDE SEQUENCE [LARGE SCALE GENOMIC DNA]</scope>
    <source>
        <strain evidence="1 2">DSM 26883</strain>
    </source>
</reference>
<gene>
    <name evidence="1" type="ORF">SAMN05444349_112104</name>
</gene>
<name>A0A1M4ZGF5_9BACE</name>
<dbReference type="AlphaFoldDB" id="A0A1M4ZGF5"/>
<evidence type="ECO:0000313" key="2">
    <source>
        <dbReference type="Proteomes" id="UP000184436"/>
    </source>
</evidence>
<proteinExistence type="predicted"/>
<dbReference type="EMBL" id="FQVD01000012">
    <property type="protein sequence ID" value="SHF17038.1"/>
    <property type="molecule type" value="Genomic_DNA"/>
</dbReference>
<evidence type="ECO:0000313" key="1">
    <source>
        <dbReference type="EMBL" id="SHF17038.1"/>
    </source>
</evidence>
<organism evidence="1 2">
    <name type="scientific">Bacteroides faecichinchillae</name>
    <dbReference type="NCBI Taxonomy" id="871325"/>
    <lineage>
        <taxon>Bacteria</taxon>
        <taxon>Pseudomonadati</taxon>
        <taxon>Bacteroidota</taxon>
        <taxon>Bacteroidia</taxon>
        <taxon>Bacteroidales</taxon>
        <taxon>Bacteroidaceae</taxon>
        <taxon>Bacteroides</taxon>
    </lineage>
</organism>